<dbReference type="InterPro" id="IPR041577">
    <property type="entry name" value="RT_RNaseH_2"/>
</dbReference>
<evidence type="ECO:0000256" key="2">
    <source>
        <dbReference type="SAM" id="MobiDB-lite"/>
    </source>
</evidence>
<evidence type="ECO:0000313" key="6">
    <source>
        <dbReference type="Proteomes" id="UP001165121"/>
    </source>
</evidence>
<accession>A0A9W6YBR9</accession>
<dbReference type="PANTHER" id="PTHR37984:SF5">
    <property type="entry name" value="PROTEIN NYNRIN-LIKE"/>
    <property type="match status" value="1"/>
</dbReference>
<organism evidence="5 6">
    <name type="scientific">Phytophthora fragariaefolia</name>
    <dbReference type="NCBI Taxonomy" id="1490495"/>
    <lineage>
        <taxon>Eukaryota</taxon>
        <taxon>Sar</taxon>
        <taxon>Stramenopiles</taxon>
        <taxon>Oomycota</taxon>
        <taxon>Peronosporomycetes</taxon>
        <taxon>Peronosporales</taxon>
        <taxon>Peronosporaceae</taxon>
        <taxon>Phytophthora</taxon>
    </lineage>
</organism>
<dbReference type="GO" id="GO:0015074">
    <property type="term" value="P:DNA integration"/>
    <property type="evidence" value="ECO:0007669"/>
    <property type="project" value="InterPro"/>
</dbReference>
<dbReference type="InterPro" id="IPR043502">
    <property type="entry name" value="DNA/RNA_pol_sf"/>
</dbReference>
<dbReference type="Pfam" id="PF00078">
    <property type="entry name" value="RVT_1"/>
    <property type="match status" value="1"/>
</dbReference>
<dbReference type="InterPro" id="IPR000477">
    <property type="entry name" value="RT_dom"/>
</dbReference>
<comment type="caution">
    <text evidence="5">The sequence shown here is derived from an EMBL/GenBank/DDBJ whole genome shotgun (WGS) entry which is preliminary data.</text>
</comment>
<dbReference type="SUPFAM" id="SSF53098">
    <property type="entry name" value="Ribonuclease H-like"/>
    <property type="match status" value="1"/>
</dbReference>
<feature type="region of interest" description="Disordered" evidence="2">
    <location>
        <begin position="223"/>
        <end position="260"/>
    </location>
</feature>
<dbReference type="InterPro" id="IPR001584">
    <property type="entry name" value="Integrase_cat-core"/>
</dbReference>
<dbReference type="Proteomes" id="UP001165121">
    <property type="component" value="Unassembled WGS sequence"/>
</dbReference>
<reference evidence="5" key="1">
    <citation type="submission" date="2023-04" db="EMBL/GenBank/DDBJ databases">
        <title>Phytophthora fragariaefolia NBRC 109709.</title>
        <authorList>
            <person name="Ichikawa N."/>
            <person name="Sato H."/>
            <person name="Tonouchi N."/>
        </authorList>
    </citation>
    <scope>NUCLEOTIDE SEQUENCE</scope>
    <source>
        <strain evidence="5">NBRC 109709</strain>
    </source>
</reference>
<feature type="domain" description="Integrase catalytic" evidence="4">
    <location>
        <begin position="456"/>
        <end position="641"/>
    </location>
</feature>
<feature type="compositionally biased region" description="Basic residues" evidence="2">
    <location>
        <begin position="236"/>
        <end position="245"/>
    </location>
</feature>
<dbReference type="SUPFAM" id="SSF56672">
    <property type="entry name" value="DNA/RNA polymerases"/>
    <property type="match status" value="1"/>
</dbReference>
<evidence type="ECO:0000259" key="4">
    <source>
        <dbReference type="PROSITE" id="PS50994"/>
    </source>
</evidence>
<dbReference type="CDD" id="cd01647">
    <property type="entry name" value="RT_LTR"/>
    <property type="match status" value="1"/>
</dbReference>
<dbReference type="PROSITE" id="PS50994">
    <property type="entry name" value="INTEGRASE"/>
    <property type="match status" value="1"/>
</dbReference>
<dbReference type="AlphaFoldDB" id="A0A9W6YBR9"/>
<evidence type="ECO:0000313" key="5">
    <source>
        <dbReference type="EMBL" id="GMF57991.1"/>
    </source>
</evidence>
<dbReference type="Gene3D" id="3.30.70.270">
    <property type="match status" value="2"/>
</dbReference>
<dbReference type="EMBL" id="BSXT01004473">
    <property type="protein sequence ID" value="GMF57991.1"/>
    <property type="molecule type" value="Genomic_DNA"/>
</dbReference>
<proteinExistence type="predicted"/>
<name>A0A9W6YBR9_9STRA</name>
<gene>
    <name evidence="5" type="ORF">Pfra01_002487000</name>
</gene>
<dbReference type="InterPro" id="IPR036397">
    <property type="entry name" value="RNaseH_sf"/>
</dbReference>
<dbReference type="Gene3D" id="3.30.420.10">
    <property type="entry name" value="Ribonuclease H-like superfamily/Ribonuclease H"/>
    <property type="match status" value="1"/>
</dbReference>
<dbReference type="InterPro" id="IPR050951">
    <property type="entry name" value="Retrovirus_Pol_polyprotein"/>
</dbReference>
<keyword evidence="1" id="KW-0511">Multifunctional enzyme</keyword>
<feature type="compositionally biased region" description="Acidic residues" evidence="2">
    <location>
        <begin position="249"/>
        <end position="260"/>
    </location>
</feature>
<dbReference type="OrthoDB" id="786061at2759"/>
<dbReference type="InterPro" id="IPR012337">
    <property type="entry name" value="RNaseH-like_sf"/>
</dbReference>
<dbReference type="InterPro" id="IPR043128">
    <property type="entry name" value="Rev_trsase/Diguanyl_cyclase"/>
</dbReference>
<sequence>MPFGLMNAPSTFQRMMNSVLRGLTWLTCLVYQDDIGIFTRGGIDQHVLELACVFERLAAAGLTLKLKKCVFAPEKMEYLGHELSFDGVRPLQRLVSAVQAFPRPTDAVEAKRFVHLAGYYRRFVEGFGSLMSPITKLLLTDASTVGLGACLMQDQGKGWQSIAYASKVNSEAESKYSITELESRSAGYQVVQTLSIWTAIHYCNRPRSIEVVDDQLVMMPPNDAEILEGSDVPKKTNGKQKRRRRASDVDSEEEDLDASEDLVDGEAVGVGVRRRGSLRSTEMTRHDGIRRADMTTTARTNVTTPSMTRSEALRRTAAESVEVRRDVAEREMIAGGVRAVPTTTKSSVQSSRRVVNEQRVGPIQGSDGKQPVRTMQTTTMNPGDVPARMSDVVNESTLQLTDTMIRDAQARSRLIQRMVNDEEYRSMKIERRHELKEVKRWVQGCQECGSRKARPREVVPPLRSLRGGDIGDRWALDVAGPLPRKADRDPRFVIAAVEYVTRYAVAVVVGRHTAEYVAVFLMKQIVLKFGVFRALLTDGAPELTGHAIEQLVVMSQAEQINPVPYRPQMIGLVERFHRTWKDVVATFMQPEAQDDWSTWASHEVAEQARRREQQRQARYYNQKVRRKHEFKVGDRVWMFRPPRGPKASKFVHNWIGPLRVAEPAGYDNLLLWREDVEGVRERIIAHCSFLVTYRFPVSLLPKVASDLEEQLDYEDHGSVHAAATREAVSTTTAPIEATTAASSEKRGRVAKVSPEAKRTASEAVVELRRRRRRNDAEQYVLEYEVQPVEARRRGDEERRWVGVREYDELVQTDRVVEDPVCGEGV</sequence>
<dbReference type="Pfam" id="PF17919">
    <property type="entry name" value="RT_RNaseH_2"/>
    <property type="match status" value="1"/>
</dbReference>
<evidence type="ECO:0000256" key="1">
    <source>
        <dbReference type="ARBA" id="ARBA00023268"/>
    </source>
</evidence>
<dbReference type="PROSITE" id="PS50878">
    <property type="entry name" value="RT_POL"/>
    <property type="match status" value="1"/>
</dbReference>
<feature type="domain" description="Reverse transcriptase" evidence="3">
    <location>
        <begin position="1"/>
        <end position="83"/>
    </location>
</feature>
<evidence type="ECO:0000259" key="3">
    <source>
        <dbReference type="PROSITE" id="PS50878"/>
    </source>
</evidence>
<protein>
    <submittedName>
        <fullName evidence="5">Unnamed protein product</fullName>
    </submittedName>
</protein>
<dbReference type="PANTHER" id="PTHR37984">
    <property type="entry name" value="PROTEIN CBG26694"/>
    <property type="match status" value="1"/>
</dbReference>
<dbReference type="GO" id="GO:0003676">
    <property type="term" value="F:nucleic acid binding"/>
    <property type="evidence" value="ECO:0007669"/>
    <property type="project" value="InterPro"/>
</dbReference>
<keyword evidence="6" id="KW-1185">Reference proteome</keyword>